<evidence type="ECO:0000313" key="1">
    <source>
        <dbReference type="EMBL" id="SIT75756.1"/>
    </source>
</evidence>
<dbReference type="RefSeq" id="WP_076658027.1">
    <property type="nucleotide sequence ID" value="NZ_FTPR01000001.1"/>
</dbReference>
<reference evidence="2" key="1">
    <citation type="submission" date="2017-01" db="EMBL/GenBank/DDBJ databases">
        <authorList>
            <person name="Varghese N."/>
            <person name="Submissions S."/>
        </authorList>
    </citation>
    <scope>NUCLEOTIDE SEQUENCE [LARGE SCALE GENOMIC DNA]</scope>
    <source>
        <strain evidence="2">DSM 29591</strain>
    </source>
</reference>
<dbReference type="EMBL" id="FTPR01000001">
    <property type="protein sequence ID" value="SIT75756.1"/>
    <property type="molecule type" value="Genomic_DNA"/>
</dbReference>
<keyword evidence="2" id="KW-1185">Reference proteome</keyword>
<organism evidence="1 2">
    <name type="scientific">Yoonia rosea</name>
    <dbReference type="NCBI Taxonomy" id="287098"/>
    <lineage>
        <taxon>Bacteria</taxon>
        <taxon>Pseudomonadati</taxon>
        <taxon>Pseudomonadota</taxon>
        <taxon>Alphaproteobacteria</taxon>
        <taxon>Rhodobacterales</taxon>
        <taxon>Paracoccaceae</taxon>
        <taxon>Yoonia</taxon>
    </lineage>
</organism>
<proteinExistence type="predicted"/>
<dbReference type="AlphaFoldDB" id="A0A1R3WEZ2"/>
<dbReference type="Proteomes" id="UP000186997">
    <property type="component" value="Unassembled WGS sequence"/>
</dbReference>
<sequence length="150" mass="16192">MFSIDNTLTEIINGGPDAINPNSGEFFDYMPITALTPGSAGHGRALAQQNAWMATVAQAGATITPMSVAEMESLVPAGTYGGRILGTNGITYNKYVYPSPTTAGLMHYERIDYGRTDAYALRLMEGMTDVMNSTIQMFLPPVFGHTTRFP</sequence>
<protein>
    <submittedName>
        <fullName evidence="1">Uncharacterized protein</fullName>
    </submittedName>
</protein>
<name>A0A1R3WEZ2_9RHOB</name>
<gene>
    <name evidence="1" type="ORF">SAMN05421665_0251</name>
</gene>
<accession>A0A1R3WEZ2</accession>
<evidence type="ECO:0000313" key="2">
    <source>
        <dbReference type="Proteomes" id="UP000186997"/>
    </source>
</evidence>